<keyword evidence="2" id="KW-1185">Reference proteome</keyword>
<protein>
    <submittedName>
        <fullName evidence="1">Uncharacterized protein</fullName>
    </submittedName>
</protein>
<comment type="caution">
    <text evidence="1">The sequence shown here is derived from an EMBL/GenBank/DDBJ whole genome shotgun (WGS) entry which is preliminary data.</text>
</comment>
<dbReference type="EMBL" id="SMOG01000033">
    <property type="protein sequence ID" value="TDF72477.1"/>
    <property type="molecule type" value="Genomic_DNA"/>
</dbReference>
<dbReference type="Proteomes" id="UP000294588">
    <property type="component" value="Unassembled WGS sequence"/>
</dbReference>
<evidence type="ECO:0000313" key="2">
    <source>
        <dbReference type="Proteomes" id="UP000294588"/>
    </source>
</evidence>
<accession>A0AC61QHP9</accession>
<evidence type="ECO:0000313" key="1">
    <source>
        <dbReference type="EMBL" id="TDF72477.1"/>
    </source>
</evidence>
<organism evidence="1 2">
    <name type="scientific">Candidatus Syntrophosphaera thermopropionivorans</name>
    <dbReference type="NCBI Taxonomy" id="2593015"/>
    <lineage>
        <taxon>Bacteria</taxon>
        <taxon>Pseudomonadati</taxon>
        <taxon>Candidatus Cloacimonadota</taxon>
        <taxon>Candidatus Cloacimonadia</taxon>
        <taxon>Candidatus Cloacimonadales</taxon>
        <taxon>Candidatus Cloacimonadaceae</taxon>
        <taxon>Candidatus Syntrophosphaera</taxon>
    </lineage>
</organism>
<sequence>MKDLQETIVLLQEKSKHELLAGQKQEILSLLSNYAKTLTLLEQYDKERIALVKKAKGKLIFIEGVVIR</sequence>
<name>A0AC61QHP9_9BACT</name>
<reference evidence="1" key="1">
    <citation type="submission" date="2019-03" db="EMBL/GenBank/DDBJ databases">
        <title>Candidatus Syntrophosphaera thermopropionivorans: a novel player in syntrophic propionate oxidation during anaerobic digestion.</title>
        <authorList>
            <person name="Dyksma S."/>
        </authorList>
    </citation>
    <scope>NUCLEOTIDE SEQUENCE</scope>
    <source>
        <strain evidence="1">W5</strain>
    </source>
</reference>
<proteinExistence type="predicted"/>
<gene>
    <name evidence="1" type="ORF">E0946_06800</name>
</gene>